<dbReference type="OrthoDB" id="769766at2"/>
<accession>A0A1H4EPX9</accession>
<dbReference type="EMBL" id="FNRA01000006">
    <property type="protein sequence ID" value="SEA87006.1"/>
    <property type="molecule type" value="Genomic_DNA"/>
</dbReference>
<evidence type="ECO:0000313" key="2">
    <source>
        <dbReference type="Proteomes" id="UP000198850"/>
    </source>
</evidence>
<dbReference type="Proteomes" id="UP000198850">
    <property type="component" value="Unassembled WGS sequence"/>
</dbReference>
<dbReference type="STRING" id="425514.SAMN05443550_10688"/>
<organism evidence="1 2">
    <name type="scientific">Pedobacter hartonius</name>
    <dbReference type="NCBI Taxonomy" id="425514"/>
    <lineage>
        <taxon>Bacteria</taxon>
        <taxon>Pseudomonadati</taxon>
        <taxon>Bacteroidota</taxon>
        <taxon>Sphingobacteriia</taxon>
        <taxon>Sphingobacteriales</taxon>
        <taxon>Sphingobacteriaceae</taxon>
        <taxon>Pedobacter</taxon>
    </lineage>
</organism>
<gene>
    <name evidence="1" type="ORF">SAMN05443550_10688</name>
</gene>
<protein>
    <submittedName>
        <fullName evidence="1">Uncharacterized protein</fullName>
    </submittedName>
</protein>
<reference evidence="1 2" key="1">
    <citation type="submission" date="2016-10" db="EMBL/GenBank/DDBJ databases">
        <authorList>
            <person name="de Groot N.N."/>
        </authorList>
    </citation>
    <scope>NUCLEOTIDE SEQUENCE [LARGE SCALE GENOMIC DNA]</scope>
    <source>
        <strain evidence="1 2">DSM 19033</strain>
    </source>
</reference>
<dbReference type="AlphaFoldDB" id="A0A1H4EPX9"/>
<keyword evidence="2" id="KW-1185">Reference proteome</keyword>
<evidence type="ECO:0000313" key="1">
    <source>
        <dbReference type="EMBL" id="SEA87006.1"/>
    </source>
</evidence>
<name>A0A1H4EPX9_9SPHI</name>
<proteinExistence type="predicted"/>
<dbReference type="RefSeq" id="WP_090557044.1">
    <property type="nucleotide sequence ID" value="NZ_FNRA01000006.1"/>
</dbReference>
<sequence length="82" mass="9620">MTYKELLYDLADRTAETYNSYLESKISSVVDPDKYSPERTEQHRAEYDRLEKKLIALLATVKNEDSADTEAADNFYEEFLKE</sequence>